<dbReference type="SUPFAM" id="SSF52954">
    <property type="entry name" value="Class II aaRS ABD-related"/>
    <property type="match status" value="1"/>
</dbReference>
<gene>
    <name evidence="7" type="ORF">FNF28_04518</name>
</gene>
<dbReference type="InterPro" id="IPR007109">
    <property type="entry name" value="Brix"/>
</dbReference>
<sequence length="393" mass="42861">MPKRRRPSSKPEASAPAAAAASDIAQAKTAAAAAAAEASATSASRAKRERKASAVDAGDAAEREAADEAAAASAASSSSSSAAAAAAADAAAAPAGASGLTEADLAKGGVSMTSFKGKGTERAPYRNKQRCLVLCTRGINSRYRHLMEDLRAMIPHHKKDSKLDIKDELRVVSEIAEINGCNGCVFLEGRKHRDLFLWIGRTPAGPSVKFHVVNVHTMDELRLTGNCLRGSRPLLSFDAAFEAEPHWQLMKELLTQTFGTPRGHPKSQPFHDHVYSFSVCDGRIWFRHYQILDHAKETKARTRMEARGEMPTELVEIGPRFVLNPVRAFEGAFGGRVIWSNPTFVTPNRLRHEVRYAHAERYSNRMDARRDHADRVEALREAQPKDELAGVFA</sequence>
<feature type="domain" description="Brix" evidence="6">
    <location>
        <begin position="129"/>
        <end position="334"/>
    </location>
</feature>
<evidence type="ECO:0000256" key="5">
    <source>
        <dbReference type="SAM" id="MobiDB-lite"/>
    </source>
</evidence>
<dbReference type="PANTHER" id="PTHR13634:SF0">
    <property type="entry name" value="RIBOSOME BIOGENESIS PROTEIN BRX1 HOMOLOG"/>
    <property type="match status" value="1"/>
</dbReference>
<dbReference type="InterPro" id="IPR026532">
    <property type="entry name" value="BRX1"/>
</dbReference>
<comment type="subcellular location">
    <subcellularLocation>
        <location evidence="1">Nucleus</location>
        <location evidence="1">Nucleolus</location>
    </subcellularLocation>
</comment>
<dbReference type="Proteomes" id="UP000324907">
    <property type="component" value="Unassembled WGS sequence"/>
</dbReference>
<evidence type="ECO:0000256" key="3">
    <source>
        <dbReference type="ARBA" id="ARBA00022517"/>
    </source>
</evidence>
<evidence type="ECO:0000256" key="2">
    <source>
        <dbReference type="ARBA" id="ARBA00006369"/>
    </source>
</evidence>
<comment type="similarity">
    <text evidence="2">Belongs to the BRX1 family.</text>
</comment>
<comment type="caution">
    <text evidence="7">The sequence shown here is derived from an EMBL/GenBank/DDBJ whole genome shotgun (WGS) entry which is preliminary data.</text>
</comment>
<evidence type="ECO:0000313" key="8">
    <source>
        <dbReference type="Proteomes" id="UP000324907"/>
    </source>
</evidence>
<keyword evidence="3" id="KW-0690">Ribosome biogenesis</keyword>
<evidence type="ECO:0000259" key="6">
    <source>
        <dbReference type="PROSITE" id="PS50833"/>
    </source>
</evidence>
<name>A0A5A8DBL2_CAFRO</name>
<organism evidence="7 8">
    <name type="scientific">Cafeteria roenbergensis</name>
    <name type="common">Marine flagellate</name>
    <dbReference type="NCBI Taxonomy" id="33653"/>
    <lineage>
        <taxon>Eukaryota</taxon>
        <taxon>Sar</taxon>
        <taxon>Stramenopiles</taxon>
        <taxon>Bigyra</taxon>
        <taxon>Opalozoa</taxon>
        <taxon>Bicosoecida</taxon>
        <taxon>Cafeteriaceae</taxon>
        <taxon>Cafeteria</taxon>
    </lineage>
</organism>
<dbReference type="SMART" id="SM00879">
    <property type="entry name" value="Brix"/>
    <property type="match status" value="1"/>
</dbReference>
<protein>
    <recommendedName>
        <fullName evidence="6">Brix domain-containing protein</fullName>
    </recommendedName>
</protein>
<feature type="region of interest" description="Disordered" evidence="5">
    <location>
        <begin position="1"/>
        <end position="65"/>
    </location>
</feature>
<dbReference type="Pfam" id="PF04427">
    <property type="entry name" value="Brix"/>
    <property type="match status" value="1"/>
</dbReference>
<feature type="compositionally biased region" description="Low complexity" evidence="5">
    <location>
        <begin position="10"/>
        <end position="44"/>
    </location>
</feature>
<dbReference type="PANTHER" id="PTHR13634">
    <property type="entry name" value="RIBOSOME BIOGENESIS PROTEIN BRIX"/>
    <property type="match status" value="1"/>
</dbReference>
<proteinExistence type="inferred from homology"/>
<keyword evidence="4" id="KW-0539">Nucleus</keyword>
<evidence type="ECO:0000313" key="7">
    <source>
        <dbReference type="EMBL" id="KAA0162883.1"/>
    </source>
</evidence>
<dbReference type="GO" id="GO:0006364">
    <property type="term" value="P:rRNA processing"/>
    <property type="evidence" value="ECO:0007669"/>
    <property type="project" value="InterPro"/>
</dbReference>
<dbReference type="GO" id="GO:0005730">
    <property type="term" value="C:nucleolus"/>
    <property type="evidence" value="ECO:0007669"/>
    <property type="project" value="UniProtKB-SubCell"/>
</dbReference>
<reference evidence="7 8" key="1">
    <citation type="submission" date="2019-07" db="EMBL/GenBank/DDBJ databases">
        <title>Genomes of Cafeteria roenbergensis.</title>
        <authorList>
            <person name="Fischer M.G."/>
            <person name="Hackl T."/>
            <person name="Roman M."/>
        </authorList>
    </citation>
    <scope>NUCLEOTIDE SEQUENCE [LARGE SCALE GENOMIC DNA]</scope>
    <source>
        <strain evidence="7 8">RCC970-E3</strain>
    </source>
</reference>
<dbReference type="EMBL" id="VLTL01000074">
    <property type="protein sequence ID" value="KAA0162883.1"/>
    <property type="molecule type" value="Genomic_DNA"/>
</dbReference>
<dbReference type="AlphaFoldDB" id="A0A5A8DBL2"/>
<dbReference type="GO" id="GO:0019843">
    <property type="term" value="F:rRNA binding"/>
    <property type="evidence" value="ECO:0007669"/>
    <property type="project" value="InterPro"/>
</dbReference>
<dbReference type="PROSITE" id="PS50833">
    <property type="entry name" value="BRIX"/>
    <property type="match status" value="1"/>
</dbReference>
<dbReference type="GO" id="GO:0000027">
    <property type="term" value="P:ribosomal large subunit assembly"/>
    <property type="evidence" value="ECO:0007669"/>
    <property type="project" value="TreeGrafter"/>
</dbReference>
<accession>A0A5A8DBL2</accession>
<evidence type="ECO:0000256" key="4">
    <source>
        <dbReference type="ARBA" id="ARBA00023242"/>
    </source>
</evidence>
<evidence type="ECO:0000256" key="1">
    <source>
        <dbReference type="ARBA" id="ARBA00004604"/>
    </source>
</evidence>